<dbReference type="AlphaFoldDB" id="F8C4F6"/>
<dbReference type="SUPFAM" id="SSF75304">
    <property type="entry name" value="Amidase signature (AS) enzymes"/>
    <property type="match status" value="1"/>
</dbReference>
<dbReference type="PANTHER" id="PTHR11895">
    <property type="entry name" value="TRANSAMIDASE"/>
    <property type="match status" value="1"/>
</dbReference>
<dbReference type="KEGG" id="top:TOPB45_0597"/>
<keyword evidence="13" id="KW-1185">Reference proteome</keyword>
<dbReference type="InterPro" id="IPR023631">
    <property type="entry name" value="Amidase_dom"/>
</dbReference>
<keyword evidence="7 10" id="KW-0067">ATP-binding</keyword>
<keyword evidence="8 10" id="KW-0648">Protein biosynthesis</keyword>
<reference evidence="12 13" key="1">
    <citation type="journal article" date="2013" name="Genome Announc.">
        <title>Complete genome sequence of the hyperthermophilic sulfate-reducing bacterium Thermodesulfobacterium geofontis OPF15T.</title>
        <authorList>
            <person name="Elkins J.G."/>
            <person name="Hamilton-Brehm S.D."/>
            <person name="Lucas S."/>
            <person name="Han J."/>
            <person name="Lapidus A."/>
            <person name="Cheng J.F."/>
            <person name="Goodwin L.A."/>
            <person name="Pitluck S."/>
            <person name="Peters L."/>
            <person name="Mikhailova N."/>
            <person name="Davenport K.W."/>
            <person name="Detter J.C."/>
            <person name="Han C.S."/>
            <person name="Tapia R."/>
            <person name="Land M.L."/>
            <person name="Hauser L."/>
            <person name="Kyrpides N.C."/>
            <person name="Ivanova N.N."/>
            <person name="Pagani I."/>
            <person name="Bruce D."/>
            <person name="Woyke T."/>
            <person name="Cottingham R.W."/>
        </authorList>
    </citation>
    <scope>NUCLEOTIDE SEQUENCE [LARGE SCALE GENOMIC DNA]</scope>
    <source>
        <strain evidence="12 13">OPF15</strain>
    </source>
</reference>
<dbReference type="PANTHER" id="PTHR11895:SF151">
    <property type="entry name" value="GLUTAMYL-TRNA(GLN) AMIDOTRANSFERASE SUBUNIT A"/>
    <property type="match status" value="1"/>
</dbReference>
<evidence type="ECO:0000313" key="12">
    <source>
        <dbReference type="EMBL" id="AEH22699.1"/>
    </source>
</evidence>
<keyword evidence="12" id="KW-0378">Hydrolase</keyword>
<evidence type="ECO:0000256" key="8">
    <source>
        <dbReference type="ARBA" id="ARBA00022917"/>
    </source>
</evidence>
<feature type="active site" description="Charge relay system" evidence="10">
    <location>
        <position position="156"/>
    </location>
</feature>
<dbReference type="InterPro" id="IPR004412">
    <property type="entry name" value="GatA"/>
</dbReference>
<dbReference type="RefSeq" id="WP_013909399.1">
    <property type="nucleotide sequence ID" value="NC_015682.1"/>
</dbReference>
<feature type="active site" description="Acyl-ester intermediate" evidence="10">
    <location>
        <position position="180"/>
    </location>
</feature>
<protein>
    <recommendedName>
        <fullName evidence="4 10">Glutamyl-tRNA(Gln) amidotransferase subunit A</fullName>
        <shortName evidence="10">Glu-ADT subunit A</shortName>
        <ecNumber evidence="3 10">6.3.5.7</ecNumber>
    </recommendedName>
</protein>
<dbReference type="HAMAP" id="MF_00120">
    <property type="entry name" value="GatA"/>
    <property type="match status" value="1"/>
</dbReference>
<comment type="subunit">
    <text evidence="2 10">Heterotrimer of A, B and C subunits.</text>
</comment>
<proteinExistence type="inferred from homology"/>
<dbReference type="PIRSF" id="PIRSF001221">
    <property type="entry name" value="Amidase_fungi"/>
    <property type="match status" value="1"/>
</dbReference>
<evidence type="ECO:0000256" key="7">
    <source>
        <dbReference type="ARBA" id="ARBA00022840"/>
    </source>
</evidence>
<evidence type="ECO:0000256" key="3">
    <source>
        <dbReference type="ARBA" id="ARBA00012739"/>
    </source>
</evidence>
<organism evidence="12 13">
    <name type="scientific">Thermodesulfobacterium geofontis (strain OPF15)</name>
    <dbReference type="NCBI Taxonomy" id="795359"/>
    <lineage>
        <taxon>Bacteria</taxon>
        <taxon>Pseudomonadati</taxon>
        <taxon>Thermodesulfobacteriota</taxon>
        <taxon>Thermodesulfobacteria</taxon>
        <taxon>Thermodesulfobacteriales</taxon>
        <taxon>Thermodesulfobacteriaceae</taxon>
        <taxon>Thermodesulfobacterium</taxon>
    </lineage>
</organism>
<dbReference type="EC" id="6.3.5.7" evidence="3 10"/>
<dbReference type="InterPro" id="IPR000120">
    <property type="entry name" value="Amidase"/>
</dbReference>
<name>F8C4F6_THEGP</name>
<dbReference type="OrthoDB" id="9811471at2"/>
<dbReference type="NCBIfam" id="TIGR00132">
    <property type="entry name" value="gatA"/>
    <property type="match status" value="1"/>
</dbReference>
<dbReference type="GO" id="GO:0016740">
    <property type="term" value="F:transferase activity"/>
    <property type="evidence" value="ECO:0007669"/>
    <property type="project" value="UniProtKB-KW"/>
</dbReference>
<dbReference type="PROSITE" id="PS00571">
    <property type="entry name" value="AMIDASES"/>
    <property type="match status" value="1"/>
</dbReference>
<evidence type="ECO:0000256" key="10">
    <source>
        <dbReference type="HAMAP-Rule" id="MF_00120"/>
    </source>
</evidence>
<dbReference type="InterPro" id="IPR036928">
    <property type="entry name" value="AS_sf"/>
</dbReference>
<dbReference type="Pfam" id="PF01425">
    <property type="entry name" value="Amidase"/>
    <property type="match status" value="1"/>
</dbReference>
<comment type="catalytic activity">
    <reaction evidence="9 10">
        <text>L-glutamyl-tRNA(Gln) + L-glutamine + ATP + H2O = L-glutaminyl-tRNA(Gln) + L-glutamate + ADP + phosphate + H(+)</text>
        <dbReference type="Rhea" id="RHEA:17521"/>
        <dbReference type="Rhea" id="RHEA-COMP:9681"/>
        <dbReference type="Rhea" id="RHEA-COMP:9684"/>
        <dbReference type="ChEBI" id="CHEBI:15377"/>
        <dbReference type="ChEBI" id="CHEBI:15378"/>
        <dbReference type="ChEBI" id="CHEBI:29985"/>
        <dbReference type="ChEBI" id="CHEBI:30616"/>
        <dbReference type="ChEBI" id="CHEBI:43474"/>
        <dbReference type="ChEBI" id="CHEBI:58359"/>
        <dbReference type="ChEBI" id="CHEBI:78520"/>
        <dbReference type="ChEBI" id="CHEBI:78521"/>
        <dbReference type="ChEBI" id="CHEBI:456216"/>
        <dbReference type="EC" id="6.3.5.7"/>
    </reaction>
</comment>
<accession>F8C4F6</accession>
<dbReference type="EMBL" id="CP002829">
    <property type="protein sequence ID" value="AEH22699.1"/>
    <property type="molecule type" value="Genomic_DNA"/>
</dbReference>
<dbReference type="GO" id="GO:0005524">
    <property type="term" value="F:ATP binding"/>
    <property type="evidence" value="ECO:0007669"/>
    <property type="project" value="UniProtKB-KW"/>
</dbReference>
<dbReference type="Gene3D" id="3.90.1300.10">
    <property type="entry name" value="Amidase signature (AS) domain"/>
    <property type="match status" value="1"/>
</dbReference>
<dbReference type="PATRIC" id="fig|795359.3.peg.607"/>
<dbReference type="eggNOG" id="COG0154">
    <property type="taxonomic scope" value="Bacteria"/>
</dbReference>
<dbReference type="Proteomes" id="UP000006583">
    <property type="component" value="Chromosome"/>
</dbReference>
<evidence type="ECO:0000256" key="1">
    <source>
        <dbReference type="ARBA" id="ARBA00008069"/>
    </source>
</evidence>
<evidence type="ECO:0000256" key="6">
    <source>
        <dbReference type="ARBA" id="ARBA00022741"/>
    </source>
</evidence>
<comment type="function">
    <text evidence="10">Allows the formation of correctly charged Gln-tRNA(Gln) through the transamidation of misacylated Glu-tRNA(Gln) in organisms which lack glutaminyl-tRNA synthetase. The reaction takes place in the presence of glutamine and ATP through an activated gamma-phospho-Glu-tRNA(Gln).</text>
</comment>
<feature type="domain" description="Amidase" evidence="11">
    <location>
        <begin position="27"/>
        <end position="468"/>
    </location>
</feature>
<dbReference type="InterPro" id="IPR020556">
    <property type="entry name" value="Amidase_CS"/>
</dbReference>
<dbReference type="GO" id="GO:0030956">
    <property type="term" value="C:glutamyl-tRNA(Gln) amidotransferase complex"/>
    <property type="evidence" value="ECO:0007669"/>
    <property type="project" value="InterPro"/>
</dbReference>
<dbReference type="STRING" id="795359.TOPB45_0597"/>
<evidence type="ECO:0000256" key="4">
    <source>
        <dbReference type="ARBA" id="ARBA00014428"/>
    </source>
</evidence>
<evidence type="ECO:0000313" key="13">
    <source>
        <dbReference type="Proteomes" id="UP000006583"/>
    </source>
</evidence>
<evidence type="ECO:0000256" key="5">
    <source>
        <dbReference type="ARBA" id="ARBA00022598"/>
    </source>
</evidence>
<dbReference type="HOGENOM" id="CLU_009600_0_3_0"/>
<keyword evidence="12" id="KW-0808">Transferase</keyword>
<gene>
    <name evidence="10" type="primary">gatA</name>
    <name evidence="12" type="ordered locus">TOPB45_0597</name>
</gene>
<evidence type="ECO:0000259" key="11">
    <source>
        <dbReference type="Pfam" id="PF01425"/>
    </source>
</evidence>
<evidence type="ECO:0000256" key="2">
    <source>
        <dbReference type="ARBA" id="ARBA00011123"/>
    </source>
</evidence>
<feature type="active site" description="Charge relay system" evidence="10">
    <location>
        <position position="81"/>
    </location>
</feature>
<keyword evidence="6 10" id="KW-0547">Nucleotide-binding</keyword>
<dbReference type="GO" id="GO:0050567">
    <property type="term" value="F:glutaminyl-tRNA synthase (glutamine-hydrolyzing) activity"/>
    <property type="evidence" value="ECO:0007669"/>
    <property type="project" value="UniProtKB-UniRule"/>
</dbReference>
<dbReference type="GO" id="GO:0006412">
    <property type="term" value="P:translation"/>
    <property type="evidence" value="ECO:0007669"/>
    <property type="project" value="UniProtKB-UniRule"/>
</dbReference>
<keyword evidence="5 10" id="KW-0436">Ligase</keyword>
<dbReference type="GO" id="GO:0016787">
    <property type="term" value="F:hydrolase activity"/>
    <property type="evidence" value="ECO:0007669"/>
    <property type="project" value="UniProtKB-KW"/>
</dbReference>
<sequence length="489" mass="53604">MATIDLKDLTILSALKLLKEKKISSKELVEENLKQIKKIDPLVKAYLYVDEEGALKEASKADELIQKGEEKKLLGIPISIKDNICIKGLPTTCASKILQNFISPYDATVIEKLKAEGAIFIGKTNLDEFAMGSSTENSAFFPTHNPWDLERVPGGSSGGSAAAVASRMGLGSLGSDTGGSIRQPAAFCGVVGMKPTYGLVSRFGLVAFASSLDQIGPFGLTVEDTAYLLQIIAGYDPKDSTSAPIDVPDFLKSIKENEKTSYKIGLPKEYFEGEIDAEMTKIILEIIERLKSKHHIKEINLPHTEYAVATYYIIAPSEAFSNLARYDGVKYGFRAEAKSLIEMYKKSRALGFGKEVKRRIMLGAYSLSAGYYDAFYLKASKVRTLILQDFLEAFKEVDLILAPVTPTPPFKIGEKISDPLQMYLSDIFTIPVNLAGLPGISVPVGLTSNNLPVAIQVIGPHFKDEHVLSLAYQIEKEVNMKFIPPILKN</sequence>
<evidence type="ECO:0000256" key="9">
    <source>
        <dbReference type="ARBA" id="ARBA00047407"/>
    </source>
</evidence>
<comment type="similarity">
    <text evidence="1 10">Belongs to the amidase family. GatA subfamily.</text>
</comment>